<evidence type="ECO:0000313" key="4">
    <source>
        <dbReference type="WormBase" id="T21B4.15"/>
    </source>
</evidence>
<dbReference type="KEGG" id="cel:CELE_T21B4.15"/>
<dbReference type="CTD" id="3565320"/>
<reference evidence="2 3" key="1">
    <citation type="journal article" date="1998" name="Science">
        <title>Genome sequence of the nematode C. elegans: a platform for investigating biology.</title>
        <authorList>
            <consortium name="The C. elegans sequencing consortium"/>
            <person name="Sulson J.E."/>
            <person name="Waterston R."/>
        </authorList>
    </citation>
    <scope>NUCLEOTIDE SEQUENCE [LARGE SCALE GENOMIC DNA]</scope>
    <source>
        <strain evidence="2 3">Bristol N2</strain>
    </source>
</reference>
<dbReference type="Bgee" id="WBGene00043054">
    <property type="expression patterns" value="Expressed in pharyngeal muscle cell (C elegans) and 3 other cell types or tissues"/>
</dbReference>
<evidence type="ECO:0000256" key="1">
    <source>
        <dbReference type="SAM" id="MobiDB-lite"/>
    </source>
</evidence>
<evidence type="ECO:0000313" key="3">
    <source>
        <dbReference type="Proteomes" id="UP000001940"/>
    </source>
</evidence>
<dbReference type="UCSC" id="T21B4.15">
    <property type="organism name" value="c. elegans"/>
</dbReference>
<evidence type="ECO:0000313" key="2">
    <source>
        <dbReference type="EMBL" id="CAH60752.1"/>
    </source>
</evidence>
<dbReference type="PaxDb" id="6239-T21B4.15"/>
<dbReference type="EMBL" id="BX284602">
    <property type="protein sequence ID" value="CAH60752.1"/>
    <property type="molecule type" value="Genomic_DNA"/>
</dbReference>
<dbReference type="HOGENOM" id="CLU_1152637_0_0_1"/>
<dbReference type="AGR" id="WB:WBGene00043054"/>
<proteinExistence type="predicted"/>
<dbReference type="InParanoid" id="Q5WRM7"/>
<organism evidence="2 3">
    <name type="scientific">Caenorhabditis elegans</name>
    <dbReference type="NCBI Taxonomy" id="6239"/>
    <lineage>
        <taxon>Eukaryota</taxon>
        <taxon>Metazoa</taxon>
        <taxon>Ecdysozoa</taxon>
        <taxon>Nematoda</taxon>
        <taxon>Chromadorea</taxon>
        <taxon>Rhabditida</taxon>
        <taxon>Rhabditina</taxon>
        <taxon>Rhabditomorpha</taxon>
        <taxon>Rhabditoidea</taxon>
        <taxon>Rhabditidae</taxon>
        <taxon>Peloderinae</taxon>
        <taxon>Caenorhabditis</taxon>
    </lineage>
</organism>
<feature type="region of interest" description="Disordered" evidence="1">
    <location>
        <begin position="197"/>
        <end position="220"/>
    </location>
</feature>
<dbReference type="Proteomes" id="UP000001940">
    <property type="component" value="Chromosome II"/>
</dbReference>
<keyword evidence="3" id="KW-1185">Reference proteome</keyword>
<accession>Q5WRM7</accession>
<dbReference type="AlphaFoldDB" id="Q5WRM7"/>
<sequence length="241" mass="27058">MSQDIINLDAMFDDSDLEDYEEPELRIDCGDEDELMSATVTQQGFDFMQLSLGDSSAYVNELLGVPVVDNLPPGSPMGFVKGTEDEYDELEKLTAQICSDVYSQGHRSLPKSYLDEQIAMEKNNNLEENEPKPGSHSEGLLSIAQPNQVDEEQLKQSVAQEKLEELTMRIGNSYHRATQKRQTILIDIAPMPIARRRSTSTKTVKSPTTPTVPKLVSKVTSKKPKKAPLFAKYTKMFDPRR</sequence>
<gene>
    <name evidence="2" type="ORF">CELE_T21B4.15</name>
    <name evidence="2 4" type="ORF">T21B4.15</name>
</gene>
<dbReference type="WormBase" id="T21B4.15">
    <property type="protein sequence ID" value="CE37557"/>
    <property type="gene ID" value="WBGene00043054"/>
</dbReference>
<dbReference type="RefSeq" id="NP_001022351.1">
    <property type="nucleotide sequence ID" value="NM_001027180.3"/>
</dbReference>
<dbReference type="GeneID" id="3565320"/>
<protein>
    <submittedName>
        <fullName evidence="2">Ovule protein</fullName>
    </submittedName>
</protein>
<feature type="compositionally biased region" description="Low complexity" evidence="1">
    <location>
        <begin position="200"/>
        <end position="219"/>
    </location>
</feature>
<name>Q5WRM7_CAEEL</name>